<dbReference type="eggNOG" id="KOG0910">
    <property type="taxonomic scope" value="Eukaryota"/>
</dbReference>
<feature type="disulfide bond" description="Redox-active" evidence="12">
    <location>
        <begin position="32"/>
        <end position="35"/>
    </location>
</feature>
<evidence type="ECO:0000256" key="6">
    <source>
        <dbReference type="ARBA" id="ARBA00022982"/>
    </source>
</evidence>
<evidence type="ECO:0000256" key="9">
    <source>
        <dbReference type="ARBA" id="ARBA00038056"/>
    </source>
</evidence>
<comment type="similarity">
    <text evidence="9">Belongs to the thioredoxin family. Plant M-type subfamily.</text>
</comment>
<feature type="active site" description="Nucleophile" evidence="11">
    <location>
        <position position="35"/>
    </location>
</feature>
<feature type="site" description="Deprotonates C-terminal active site Cys" evidence="11">
    <location>
        <position position="26"/>
    </location>
</feature>
<dbReference type="PROSITE" id="PS00194">
    <property type="entry name" value="THIOREDOXIN_1"/>
    <property type="match status" value="1"/>
</dbReference>
<dbReference type="PRINTS" id="PR00421">
    <property type="entry name" value="THIOREDOXIN"/>
</dbReference>
<evidence type="ECO:0000256" key="11">
    <source>
        <dbReference type="PIRSR" id="PIRSR000077-1"/>
    </source>
</evidence>
<feature type="site" description="Contributes to redox potential value" evidence="11">
    <location>
        <position position="33"/>
    </location>
</feature>
<feature type="active site" description="Nucleophile" evidence="11">
    <location>
        <position position="32"/>
    </location>
</feature>
<evidence type="ECO:0000313" key="14">
    <source>
        <dbReference type="EMBL" id="EEF24331.1"/>
    </source>
</evidence>
<evidence type="ECO:0000256" key="7">
    <source>
        <dbReference type="ARBA" id="ARBA00023157"/>
    </source>
</evidence>
<organism evidence="14 15">
    <name type="scientific">Ricinus communis</name>
    <name type="common">Castor bean</name>
    <dbReference type="NCBI Taxonomy" id="3988"/>
    <lineage>
        <taxon>Eukaryota</taxon>
        <taxon>Viridiplantae</taxon>
        <taxon>Streptophyta</taxon>
        <taxon>Embryophyta</taxon>
        <taxon>Tracheophyta</taxon>
        <taxon>Spermatophyta</taxon>
        <taxon>Magnoliopsida</taxon>
        <taxon>eudicotyledons</taxon>
        <taxon>Gunneridae</taxon>
        <taxon>Pentapetalae</taxon>
        <taxon>rosids</taxon>
        <taxon>fabids</taxon>
        <taxon>Malpighiales</taxon>
        <taxon>Euphorbiaceae</taxon>
        <taxon>Acalyphoideae</taxon>
        <taxon>Acalypheae</taxon>
        <taxon>Ricinus</taxon>
    </lineage>
</organism>
<dbReference type="EMBL" id="EQ982607">
    <property type="protein sequence ID" value="EEF24331.1"/>
    <property type="molecule type" value="Genomic_DNA"/>
</dbReference>
<name>B9TII4_RICCO</name>
<dbReference type="FunFam" id="3.40.30.10:FF:000001">
    <property type="entry name" value="Thioredoxin"/>
    <property type="match status" value="1"/>
</dbReference>
<dbReference type="GO" id="GO:0005737">
    <property type="term" value="C:cytoplasm"/>
    <property type="evidence" value="ECO:0000318"/>
    <property type="project" value="GO_Central"/>
</dbReference>
<dbReference type="Pfam" id="PF00085">
    <property type="entry name" value="Thioredoxin"/>
    <property type="match status" value="1"/>
</dbReference>
<dbReference type="GO" id="GO:0015035">
    <property type="term" value="F:protein-disulfide reductase activity"/>
    <property type="evidence" value="ECO:0000318"/>
    <property type="project" value="GO_Central"/>
</dbReference>
<keyword evidence="4" id="KW-0934">Plastid</keyword>
<feature type="site" description="Contributes to redox potential value" evidence="11">
    <location>
        <position position="34"/>
    </location>
</feature>
<keyword evidence="15" id="KW-1185">Reference proteome</keyword>
<evidence type="ECO:0000256" key="12">
    <source>
        <dbReference type="PIRSR" id="PIRSR000077-4"/>
    </source>
</evidence>
<dbReference type="PROSITE" id="PS51352">
    <property type="entry name" value="THIOREDOXIN_2"/>
    <property type="match status" value="1"/>
</dbReference>
<keyword evidence="6" id="KW-0249">Electron transport</keyword>
<dbReference type="PIRSF" id="PIRSF000077">
    <property type="entry name" value="Thioredoxin"/>
    <property type="match status" value="1"/>
</dbReference>
<accession>B9TII4</accession>
<gene>
    <name evidence="14" type="ORF">RCOM_1954290</name>
</gene>
<evidence type="ECO:0000256" key="8">
    <source>
        <dbReference type="ARBA" id="ARBA00023284"/>
    </source>
</evidence>
<dbReference type="InterPro" id="IPR005746">
    <property type="entry name" value="Thioredoxin"/>
</dbReference>
<evidence type="ECO:0000256" key="3">
    <source>
        <dbReference type="ARBA" id="ARBA00022528"/>
    </source>
</evidence>
<dbReference type="GO" id="GO:0009507">
    <property type="term" value="C:chloroplast"/>
    <property type="evidence" value="ECO:0007669"/>
    <property type="project" value="UniProtKB-SubCell"/>
</dbReference>
<dbReference type="NCBIfam" id="TIGR01068">
    <property type="entry name" value="thioredoxin"/>
    <property type="match status" value="1"/>
</dbReference>
<dbReference type="InterPro" id="IPR013766">
    <property type="entry name" value="Thioredoxin_domain"/>
</dbReference>
<keyword evidence="2" id="KW-0813">Transport</keyword>
<dbReference type="STRING" id="3988.B9TII4"/>
<evidence type="ECO:0000313" key="15">
    <source>
        <dbReference type="Proteomes" id="UP000008311"/>
    </source>
</evidence>
<evidence type="ECO:0000259" key="13">
    <source>
        <dbReference type="PROSITE" id="PS51352"/>
    </source>
</evidence>
<dbReference type="Proteomes" id="UP000008311">
    <property type="component" value="Unassembled WGS sequence"/>
</dbReference>
<dbReference type="AlphaFoldDB" id="B9TII4"/>
<keyword evidence="7 12" id="KW-1015">Disulfide bond</keyword>
<dbReference type="PANTHER" id="PTHR45663">
    <property type="entry name" value="GEO12009P1"/>
    <property type="match status" value="1"/>
</dbReference>
<keyword evidence="3" id="KW-0150">Chloroplast</keyword>
<protein>
    <recommendedName>
        <fullName evidence="10">Thioredoxin</fullName>
    </recommendedName>
</protein>
<keyword evidence="5" id="KW-0809">Transit peptide</keyword>
<dbReference type="SUPFAM" id="SSF52833">
    <property type="entry name" value="Thioredoxin-like"/>
    <property type="match status" value="1"/>
</dbReference>
<evidence type="ECO:0000256" key="10">
    <source>
        <dbReference type="PIRNR" id="PIRNR000077"/>
    </source>
</evidence>
<sequence>MASILNTSDADFDVDVLKAPGLVLVDFWADWCGPCKALSPILADLAGEYPEVRVVKINADENRQAMERHAVRGLPTLILFADGAERTRLVGTQSKTRLAAVLDDQLEA</sequence>
<evidence type="ECO:0000256" key="4">
    <source>
        <dbReference type="ARBA" id="ARBA00022640"/>
    </source>
</evidence>
<dbReference type="Gene3D" id="3.40.30.10">
    <property type="entry name" value="Glutaredoxin"/>
    <property type="match status" value="1"/>
</dbReference>
<keyword evidence="8 12" id="KW-0676">Redox-active center</keyword>
<evidence type="ECO:0000256" key="5">
    <source>
        <dbReference type="ARBA" id="ARBA00022946"/>
    </source>
</evidence>
<dbReference type="PANTHER" id="PTHR45663:SF42">
    <property type="entry name" value="THIOREDOXIN M5, CHLOROPLASTIC"/>
    <property type="match status" value="1"/>
</dbReference>
<dbReference type="CDD" id="cd02947">
    <property type="entry name" value="TRX_family"/>
    <property type="match status" value="1"/>
</dbReference>
<feature type="domain" description="Thioredoxin" evidence="13">
    <location>
        <begin position="1"/>
        <end position="107"/>
    </location>
</feature>
<evidence type="ECO:0000256" key="1">
    <source>
        <dbReference type="ARBA" id="ARBA00004229"/>
    </source>
</evidence>
<dbReference type="InterPro" id="IPR036249">
    <property type="entry name" value="Thioredoxin-like_sf"/>
</dbReference>
<dbReference type="InterPro" id="IPR017937">
    <property type="entry name" value="Thioredoxin_CS"/>
</dbReference>
<dbReference type="GO" id="GO:0008047">
    <property type="term" value="F:enzyme activator activity"/>
    <property type="evidence" value="ECO:0007669"/>
    <property type="project" value="UniProtKB-ARBA"/>
</dbReference>
<evidence type="ECO:0000256" key="2">
    <source>
        <dbReference type="ARBA" id="ARBA00022448"/>
    </source>
</evidence>
<proteinExistence type="inferred from homology"/>
<comment type="subcellular location">
    <subcellularLocation>
        <location evidence="1">Plastid</location>
        <location evidence="1">Chloroplast</location>
    </subcellularLocation>
</comment>
<reference evidence="15" key="1">
    <citation type="journal article" date="2010" name="Nat. Biotechnol.">
        <title>Draft genome sequence of the oilseed species Ricinus communis.</title>
        <authorList>
            <person name="Chan A.P."/>
            <person name="Crabtree J."/>
            <person name="Zhao Q."/>
            <person name="Lorenzi H."/>
            <person name="Orvis J."/>
            <person name="Puiu D."/>
            <person name="Melake-Berhan A."/>
            <person name="Jones K.M."/>
            <person name="Redman J."/>
            <person name="Chen G."/>
            <person name="Cahoon E.B."/>
            <person name="Gedil M."/>
            <person name="Stanke M."/>
            <person name="Haas B.J."/>
            <person name="Wortman J.R."/>
            <person name="Fraser-Liggett C.M."/>
            <person name="Ravel J."/>
            <person name="Rabinowicz P.D."/>
        </authorList>
    </citation>
    <scope>NUCLEOTIDE SEQUENCE [LARGE SCALE GENOMIC DNA]</scope>
    <source>
        <strain evidence="15">cv. Hale</strain>
    </source>
</reference>
<dbReference type="InParanoid" id="B9TII4"/>